<dbReference type="SUPFAM" id="SSF53098">
    <property type="entry name" value="Ribonuclease H-like"/>
    <property type="match status" value="1"/>
</dbReference>
<dbReference type="GO" id="GO:0003676">
    <property type="term" value="F:nucleic acid binding"/>
    <property type="evidence" value="ECO:0007669"/>
    <property type="project" value="InterPro"/>
</dbReference>
<dbReference type="PANTHER" id="PTHR38681">
    <property type="entry name" value="RETROVIRUS-RELATED POL POLYPROTEIN FROM TRANSPOSON 412-LIKE PROTEIN-RELATED"/>
    <property type="match status" value="1"/>
</dbReference>
<evidence type="ECO:0000313" key="1">
    <source>
        <dbReference type="EMBL" id="KIK63455.1"/>
    </source>
</evidence>
<dbReference type="PANTHER" id="PTHR38681:SF1">
    <property type="entry name" value="RETROVIRUS-RELATED POL POLYPROTEIN FROM TRANSPOSON 412-LIKE PROTEIN"/>
    <property type="match status" value="1"/>
</dbReference>
<dbReference type="AlphaFoldDB" id="A0A0D0BHL7"/>
<dbReference type="EMBL" id="KN834764">
    <property type="protein sequence ID" value="KIK63455.1"/>
    <property type="molecule type" value="Genomic_DNA"/>
</dbReference>
<evidence type="ECO:0000313" key="2">
    <source>
        <dbReference type="Proteomes" id="UP000053593"/>
    </source>
</evidence>
<sequence length="116" mass="13349">MEWLKEKYGIENIRISPYNSQANGLVERAHYDVRTSLLKAAKGDESKWFFVFPLVMWADRCTIRKRLGCSPYFAVTGAHPVLPFDIIEATWLVEWPDRVVSTEELIGLRALALAKH</sequence>
<dbReference type="Gene3D" id="3.30.420.10">
    <property type="entry name" value="Ribonuclease H-like superfamily/Ribonuclease H"/>
    <property type="match status" value="1"/>
</dbReference>
<accession>A0A0D0BHL7</accession>
<dbReference type="InterPro" id="IPR036397">
    <property type="entry name" value="RNaseH_sf"/>
</dbReference>
<protein>
    <submittedName>
        <fullName evidence="1">Unplaced genomic scaffold GYMLUscaffold_16, whole genome shotgun sequence</fullName>
    </submittedName>
</protein>
<organism evidence="1 2">
    <name type="scientific">Collybiopsis luxurians FD-317 M1</name>
    <dbReference type="NCBI Taxonomy" id="944289"/>
    <lineage>
        <taxon>Eukaryota</taxon>
        <taxon>Fungi</taxon>
        <taxon>Dikarya</taxon>
        <taxon>Basidiomycota</taxon>
        <taxon>Agaricomycotina</taxon>
        <taxon>Agaricomycetes</taxon>
        <taxon>Agaricomycetidae</taxon>
        <taxon>Agaricales</taxon>
        <taxon>Marasmiineae</taxon>
        <taxon>Omphalotaceae</taxon>
        <taxon>Collybiopsis</taxon>
        <taxon>Collybiopsis luxurians</taxon>
    </lineage>
</organism>
<gene>
    <name evidence="1" type="ORF">GYMLUDRAFT_128773</name>
</gene>
<dbReference type="OrthoDB" id="446925at2759"/>
<proteinExistence type="predicted"/>
<name>A0A0D0BHL7_9AGAR</name>
<reference evidence="1 2" key="1">
    <citation type="submission" date="2014-04" db="EMBL/GenBank/DDBJ databases">
        <title>Evolutionary Origins and Diversification of the Mycorrhizal Mutualists.</title>
        <authorList>
            <consortium name="DOE Joint Genome Institute"/>
            <consortium name="Mycorrhizal Genomics Consortium"/>
            <person name="Kohler A."/>
            <person name="Kuo A."/>
            <person name="Nagy L.G."/>
            <person name="Floudas D."/>
            <person name="Copeland A."/>
            <person name="Barry K.W."/>
            <person name="Cichocki N."/>
            <person name="Veneault-Fourrey C."/>
            <person name="LaButti K."/>
            <person name="Lindquist E.A."/>
            <person name="Lipzen A."/>
            <person name="Lundell T."/>
            <person name="Morin E."/>
            <person name="Murat C."/>
            <person name="Riley R."/>
            <person name="Ohm R."/>
            <person name="Sun H."/>
            <person name="Tunlid A."/>
            <person name="Henrissat B."/>
            <person name="Grigoriev I.V."/>
            <person name="Hibbett D.S."/>
            <person name="Martin F."/>
        </authorList>
    </citation>
    <scope>NUCLEOTIDE SEQUENCE [LARGE SCALE GENOMIC DNA]</scope>
    <source>
        <strain evidence="1 2">FD-317 M1</strain>
    </source>
</reference>
<dbReference type="Proteomes" id="UP000053593">
    <property type="component" value="Unassembled WGS sequence"/>
</dbReference>
<keyword evidence="2" id="KW-1185">Reference proteome</keyword>
<feature type="non-terminal residue" evidence="1">
    <location>
        <position position="116"/>
    </location>
</feature>
<dbReference type="HOGENOM" id="CLU_136924_0_0_1"/>
<dbReference type="InterPro" id="IPR012337">
    <property type="entry name" value="RNaseH-like_sf"/>
</dbReference>